<dbReference type="EMBL" id="FMXQ01000012">
    <property type="protein sequence ID" value="SDB56169.1"/>
    <property type="molecule type" value="Genomic_DNA"/>
</dbReference>
<keyword evidence="4" id="KW-1185">Reference proteome</keyword>
<protein>
    <submittedName>
        <fullName evidence="3">Flp pilus assembly protein TadG</fullName>
    </submittedName>
</protein>
<keyword evidence="1" id="KW-1133">Transmembrane helix</keyword>
<dbReference type="AlphaFoldDB" id="A0A1G6EFC4"/>
<feature type="domain" description="TadE-like" evidence="2">
    <location>
        <begin position="26"/>
        <end position="68"/>
    </location>
</feature>
<keyword evidence="1" id="KW-0812">Transmembrane</keyword>
<evidence type="ECO:0000313" key="4">
    <source>
        <dbReference type="Proteomes" id="UP000199071"/>
    </source>
</evidence>
<dbReference type="RefSeq" id="WP_090880456.1">
    <property type="nucleotide sequence ID" value="NZ_FMXQ01000012.1"/>
</dbReference>
<name>A0A1G6EFC4_9HYPH</name>
<gene>
    <name evidence="3" type="ORF">SAMN02982931_04452</name>
</gene>
<evidence type="ECO:0000313" key="3">
    <source>
        <dbReference type="EMBL" id="SDB56169.1"/>
    </source>
</evidence>
<dbReference type="Proteomes" id="UP000199071">
    <property type="component" value="Unassembled WGS sequence"/>
</dbReference>
<keyword evidence="1" id="KW-0472">Membrane</keyword>
<dbReference type="STRING" id="665467.SAMN02982931_04452"/>
<sequence length="185" mass="20158">MAKVGSGDAPRARRGSFRRFRRDENGATAVEFGIIALPFIALMMAIIETALVFFAGQAMETAVDRASRLVRTGQAQQQGFSAEDFKKEVCSGVMSLLDCDNGLKIDVATYKNFGDIALTKPVDGAGNLKKTFDYKPGNGGDIVVVRAFYEWPVYVNLLGHNLANMANGTHLLSSATAFRNEPFPW</sequence>
<reference evidence="3 4" key="1">
    <citation type="submission" date="2016-10" db="EMBL/GenBank/DDBJ databases">
        <authorList>
            <person name="de Groot N.N."/>
        </authorList>
    </citation>
    <scope>NUCLEOTIDE SEQUENCE [LARGE SCALE GENOMIC DNA]</scope>
    <source>
        <strain evidence="3 4">ATCC 35022</strain>
    </source>
</reference>
<evidence type="ECO:0000259" key="2">
    <source>
        <dbReference type="Pfam" id="PF07811"/>
    </source>
</evidence>
<accession>A0A1G6EFC4</accession>
<evidence type="ECO:0000256" key="1">
    <source>
        <dbReference type="SAM" id="Phobius"/>
    </source>
</evidence>
<feature type="transmembrane region" description="Helical" evidence="1">
    <location>
        <begin position="32"/>
        <end position="55"/>
    </location>
</feature>
<organism evidence="3 4">
    <name type="scientific">Bauldia litoralis</name>
    <dbReference type="NCBI Taxonomy" id="665467"/>
    <lineage>
        <taxon>Bacteria</taxon>
        <taxon>Pseudomonadati</taxon>
        <taxon>Pseudomonadota</taxon>
        <taxon>Alphaproteobacteria</taxon>
        <taxon>Hyphomicrobiales</taxon>
        <taxon>Kaistiaceae</taxon>
        <taxon>Bauldia</taxon>
    </lineage>
</organism>
<proteinExistence type="predicted"/>
<dbReference type="InterPro" id="IPR012495">
    <property type="entry name" value="TadE-like_dom"/>
</dbReference>
<dbReference type="OrthoDB" id="7349713at2"/>
<dbReference type="Pfam" id="PF07811">
    <property type="entry name" value="TadE"/>
    <property type="match status" value="1"/>
</dbReference>